<dbReference type="HOGENOM" id="CLU_1027795_0_0_1"/>
<feature type="region of interest" description="Disordered" evidence="1">
    <location>
        <begin position="247"/>
        <end position="271"/>
    </location>
</feature>
<accession>A7SIH6</accession>
<dbReference type="InParanoid" id="A7SIH6"/>
<dbReference type="AlphaFoldDB" id="A7SIH6"/>
<evidence type="ECO:0000313" key="3">
    <source>
        <dbReference type="Proteomes" id="UP000001593"/>
    </source>
</evidence>
<keyword evidence="3" id="KW-1185">Reference proteome</keyword>
<dbReference type="Proteomes" id="UP000001593">
    <property type="component" value="Unassembled WGS sequence"/>
</dbReference>
<organism evidence="2 3">
    <name type="scientific">Nematostella vectensis</name>
    <name type="common">Starlet sea anemone</name>
    <dbReference type="NCBI Taxonomy" id="45351"/>
    <lineage>
        <taxon>Eukaryota</taxon>
        <taxon>Metazoa</taxon>
        <taxon>Cnidaria</taxon>
        <taxon>Anthozoa</taxon>
        <taxon>Hexacorallia</taxon>
        <taxon>Actiniaria</taxon>
        <taxon>Edwardsiidae</taxon>
        <taxon>Nematostella</taxon>
    </lineage>
</organism>
<sequence length="271" mass="30752">MGSLFLAFEDDDWRYEKKDTNLKLAKGQRATFNFQVPDVEKVEVHVAIMEHKQKVILDARNSQRYSGAYDDTLTDDEPGKQGRYKRCVPGLEGVVARSDIYLTGKGRYKRCVPGLEGVVARSDIYLTGKGRYKRRVPGLEGVVARSDIYLTGKGRYKRRVPGLEGVVARSDIYLTGKGRYKRRVPGLEGVVARSDIYLTGKDDDWRYEKKDTNLKLAKGQAATFNFQVPDVEKVEVHVAIMEHKQKVGMSESTKNEEKGKPENEINIKKNM</sequence>
<gene>
    <name evidence="2" type="ORF">NEMVEDRAFT_v1g245486</name>
</gene>
<reference evidence="2 3" key="1">
    <citation type="journal article" date="2007" name="Science">
        <title>Sea anemone genome reveals ancestral eumetazoan gene repertoire and genomic organization.</title>
        <authorList>
            <person name="Putnam N.H."/>
            <person name="Srivastava M."/>
            <person name="Hellsten U."/>
            <person name="Dirks B."/>
            <person name="Chapman J."/>
            <person name="Salamov A."/>
            <person name="Terry A."/>
            <person name="Shapiro H."/>
            <person name="Lindquist E."/>
            <person name="Kapitonov V.V."/>
            <person name="Jurka J."/>
            <person name="Genikhovich G."/>
            <person name="Grigoriev I.V."/>
            <person name="Lucas S.M."/>
            <person name="Steele R.E."/>
            <person name="Finnerty J.R."/>
            <person name="Technau U."/>
            <person name="Martindale M.Q."/>
            <person name="Rokhsar D.S."/>
        </authorList>
    </citation>
    <scope>NUCLEOTIDE SEQUENCE [LARGE SCALE GENOMIC DNA]</scope>
    <source>
        <strain evidence="3">CH2 X CH6</strain>
    </source>
</reference>
<evidence type="ECO:0000256" key="1">
    <source>
        <dbReference type="SAM" id="MobiDB-lite"/>
    </source>
</evidence>
<dbReference type="EMBL" id="DS469669">
    <property type="protein sequence ID" value="EDO36472.1"/>
    <property type="molecule type" value="Genomic_DNA"/>
</dbReference>
<evidence type="ECO:0000313" key="2">
    <source>
        <dbReference type="EMBL" id="EDO36472.1"/>
    </source>
</evidence>
<protein>
    <submittedName>
        <fullName evidence="2">Uncharacterized protein</fullName>
    </submittedName>
</protein>
<feature type="compositionally biased region" description="Basic and acidic residues" evidence="1">
    <location>
        <begin position="253"/>
        <end position="271"/>
    </location>
</feature>
<name>A7SIH6_NEMVE</name>
<proteinExistence type="predicted"/>